<dbReference type="InterPro" id="IPR046723">
    <property type="entry name" value="DUF6615"/>
</dbReference>
<dbReference type="EMBL" id="JAFBBK010000001">
    <property type="protein sequence ID" value="MBM7416261.1"/>
    <property type="molecule type" value="Genomic_DNA"/>
</dbReference>
<evidence type="ECO:0000313" key="2">
    <source>
        <dbReference type="Proteomes" id="UP000703038"/>
    </source>
</evidence>
<proteinExistence type="predicted"/>
<evidence type="ECO:0000313" key="1">
    <source>
        <dbReference type="EMBL" id="MBM7416261.1"/>
    </source>
</evidence>
<reference evidence="1 2" key="1">
    <citation type="submission" date="2021-01" db="EMBL/GenBank/DDBJ databases">
        <title>Genomics of switchgrass bacterial isolates.</title>
        <authorList>
            <person name="Shade A."/>
        </authorList>
    </citation>
    <scope>NUCLEOTIDE SEQUENCE [LARGE SCALE GENOMIC DNA]</scope>
    <source>
        <strain evidence="1 2">PvP111</strain>
    </source>
</reference>
<sequence>MKQSLPGLNVKKFDRHEEKGNGADWEWWIGSSTERRWIKLRVQAKRSSHAGNQYAEIGRKPKGSPFRQYDTLIAASIRDRAIPLHVFYNGWPENRFKVAGKYHDVIARHRRAARDGFHPSSAWDTANWGCSIAATENVKKIHEDPTISDFPRSLVSGATLSNLTYVPLYLIHSVPWALLLDSGGNYRGPTVREVAQNLHLIQNGDGTLTNDEFERMTYPNPSEAAQALEMGEPGPEFDDATDGGREQRVDQAVRYLQSLEYVSRDPIGSNISRESLDAFLPSAVKYMLTFDLARLQSF</sequence>
<comment type="caution">
    <text evidence="1">The sequence shown here is derived from an EMBL/GenBank/DDBJ whole genome shotgun (WGS) entry which is preliminary data.</text>
</comment>
<dbReference type="Pfam" id="PF20320">
    <property type="entry name" value="DUF6615"/>
    <property type="match status" value="1"/>
</dbReference>
<accession>A0ABS2KWH0</accession>
<name>A0ABS2KWH0_9NOCA</name>
<dbReference type="RefSeq" id="WP_204869101.1">
    <property type="nucleotide sequence ID" value="NZ_JAFBBK010000001.1"/>
</dbReference>
<gene>
    <name evidence="1" type="ORF">JOE42_002994</name>
</gene>
<dbReference type="Proteomes" id="UP000703038">
    <property type="component" value="Unassembled WGS sequence"/>
</dbReference>
<protein>
    <submittedName>
        <fullName evidence="1">Uncharacterized protein</fullName>
    </submittedName>
</protein>
<organism evidence="1 2">
    <name type="scientific">Rhodococcoides corynebacterioides</name>
    <dbReference type="NCBI Taxonomy" id="53972"/>
    <lineage>
        <taxon>Bacteria</taxon>
        <taxon>Bacillati</taxon>
        <taxon>Actinomycetota</taxon>
        <taxon>Actinomycetes</taxon>
        <taxon>Mycobacteriales</taxon>
        <taxon>Nocardiaceae</taxon>
        <taxon>Rhodococcoides</taxon>
    </lineage>
</organism>
<keyword evidence="2" id="KW-1185">Reference proteome</keyword>